<feature type="coiled-coil region" evidence="1">
    <location>
        <begin position="682"/>
        <end position="709"/>
    </location>
</feature>
<dbReference type="Gene3D" id="3.30.70.1430">
    <property type="entry name" value="Multidrug efflux transporter AcrB pore domain"/>
    <property type="match status" value="2"/>
</dbReference>
<keyword evidence="2" id="KW-0472">Membrane</keyword>
<feature type="transmembrane region" description="Helical" evidence="2">
    <location>
        <begin position="924"/>
        <end position="948"/>
    </location>
</feature>
<accession>A0A7X3GY69</accession>
<evidence type="ECO:0000256" key="2">
    <source>
        <dbReference type="SAM" id="Phobius"/>
    </source>
</evidence>
<feature type="transmembrane region" description="Helical" evidence="2">
    <location>
        <begin position="871"/>
        <end position="891"/>
    </location>
</feature>
<dbReference type="Gene3D" id="3.30.2090.10">
    <property type="entry name" value="Multidrug efflux transporter AcrB TolC docking domain, DN and DC subdomains"/>
    <property type="match status" value="2"/>
</dbReference>
<feature type="transmembrane region" description="Helical" evidence="2">
    <location>
        <begin position="434"/>
        <end position="453"/>
    </location>
</feature>
<dbReference type="PANTHER" id="PTHR32063">
    <property type="match status" value="1"/>
</dbReference>
<organism evidence="3 4">
    <name type="scientific">Vreelandella zhuhanensis</name>
    <dbReference type="NCBI Taxonomy" id="2684210"/>
    <lineage>
        <taxon>Bacteria</taxon>
        <taxon>Pseudomonadati</taxon>
        <taxon>Pseudomonadota</taxon>
        <taxon>Gammaproteobacteria</taxon>
        <taxon>Oceanospirillales</taxon>
        <taxon>Halomonadaceae</taxon>
        <taxon>Vreelandella</taxon>
    </lineage>
</organism>
<keyword evidence="2" id="KW-0812">Transmembrane</keyword>
<feature type="transmembrane region" description="Helical" evidence="2">
    <location>
        <begin position="20"/>
        <end position="37"/>
    </location>
</feature>
<dbReference type="Gene3D" id="1.20.1640.10">
    <property type="entry name" value="Multidrug efflux transporter AcrB transmembrane domain"/>
    <property type="match status" value="2"/>
</dbReference>
<feature type="transmembrane region" description="Helical" evidence="2">
    <location>
        <begin position="530"/>
        <end position="548"/>
    </location>
</feature>
<name>A0A7X3GY69_9GAMM</name>
<feature type="transmembrane region" description="Helical" evidence="2">
    <location>
        <begin position="969"/>
        <end position="989"/>
    </location>
</feature>
<dbReference type="GO" id="GO:0042910">
    <property type="term" value="F:xenobiotic transmembrane transporter activity"/>
    <property type="evidence" value="ECO:0007669"/>
    <property type="project" value="TreeGrafter"/>
</dbReference>
<dbReference type="PANTHER" id="PTHR32063:SF33">
    <property type="entry name" value="RND SUPERFAMILY EFFLUX PUMP PERMEASE COMPONENT"/>
    <property type="match status" value="1"/>
</dbReference>
<feature type="transmembrane region" description="Helical" evidence="2">
    <location>
        <begin position="336"/>
        <end position="355"/>
    </location>
</feature>
<feature type="transmembrane region" description="Helical" evidence="2">
    <location>
        <begin position="898"/>
        <end position="918"/>
    </location>
</feature>
<evidence type="ECO:0000313" key="4">
    <source>
        <dbReference type="Proteomes" id="UP000437638"/>
    </source>
</evidence>
<keyword evidence="4" id="KW-1185">Reference proteome</keyword>
<keyword evidence="1" id="KW-0175">Coiled coil</keyword>
<feature type="transmembrane region" description="Helical" evidence="2">
    <location>
        <begin position="388"/>
        <end position="413"/>
    </location>
</feature>
<dbReference type="Proteomes" id="UP000437638">
    <property type="component" value="Unassembled WGS sequence"/>
</dbReference>
<proteinExistence type="predicted"/>
<dbReference type="SUPFAM" id="SSF82714">
    <property type="entry name" value="Multidrug efflux transporter AcrB TolC docking domain, DN and DC subdomains"/>
    <property type="match status" value="1"/>
</dbReference>
<dbReference type="SUPFAM" id="SSF82693">
    <property type="entry name" value="Multidrug efflux transporter AcrB pore domain, PN1, PN2, PC1 and PC2 subdomains"/>
    <property type="match status" value="2"/>
</dbReference>
<dbReference type="Pfam" id="PF00873">
    <property type="entry name" value="ACR_tran"/>
    <property type="match status" value="1"/>
</dbReference>
<feature type="transmembrane region" description="Helical" evidence="2">
    <location>
        <begin position="465"/>
        <end position="484"/>
    </location>
</feature>
<evidence type="ECO:0000313" key="3">
    <source>
        <dbReference type="EMBL" id="MWJ26899.1"/>
    </source>
</evidence>
<keyword evidence="2" id="KW-1133">Transmembrane helix</keyword>
<dbReference type="InterPro" id="IPR001036">
    <property type="entry name" value="Acrflvin-R"/>
</dbReference>
<gene>
    <name evidence="3" type="ORF">GPM19_01515</name>
</gene>
<protein>
    <submittedName>
        <fullName evidence="3">AcrB/AcrD/AcrF family protein</fullName>
    </submittedName>
</protein>
<dbReference type="AlphaFoldDB" id="A0A7X3GY69"/>
<dbReference type="RefSeq" id="WP_160417109.1">
    <property type="nucleotide sequence ID" value="NZ_WTKP01000001.1"/>
</dbReference>
<dbReference type="Gene3D" id="3.30.70.1440">
    <property type="entry name" value="Multidrug efflux transporter AcrB pore domain"/>
    <property type="match status" value="1"/>
</dbReference>
<evidence type="ECO:0000256" key="1">
    <source>
        <dbReference type="SAM" id="Coils"/>
    </source>
</evidence>
<dbReference type="InterPro" id="IPR027463">
    <property type="entry name" value="AcrB_DN_DC_subdom"/>
</dbReference>
<reference evidence="3 4" key="1">
    <citation type="submission" date="2019-12" db="EMBL/GenBank/DDBJ databases">
        <title>Halomonas rutogse sp. nov. isolated from two lakes on Tibetan Plateau.</title>
        <authorList>
            <person name="Gao P."/>
        </authorList>
    </citation>
    <scope>NUCLEOTIDE SEQUENCE [LARGE SCALE GENOMIC DNA]</scope>
    <source>
        <strain evidence="3 4">ZH2S</strain>
    </source>
</reference>
<feature type="transmembrane region" description="Helical" evidence="2">
    <location>
        <begin position="362"/>
        <end position="382"/>
    </location>
</feature>
<dbReference type="EMBL" id="WTKP01000001">
    <property type="protein sequence ID" value="MWJ26899.1"/>
    <property type="molecule type" value="Genomic_DNA"/>
</dbReference>
<comment type="caution">
    <text evidence="3">The sequence shown here is derived from an EMBL/GenBank/DDBJ whole genome shotgun (WGS) entry which is preliminary data.</text>
</comment>
<dbReference type="GO" id="GO:0005886">
    <property type="term" value="C:plasma membrane"/>
    <property type="evidence" value="ECO:0007669"/>
    <property type="project" value="TreeGrafter"/>
</dbReference>
<sequence>MNESSTRMSPLEWAARHPVFANLVMGLLLIGGLFFVFDVQQSVFPDIEPNQVIITVPYAGAAPEEVEQGVVLAIEEEVRGIEGVERVLSTAAEGRATVVAELFTSADRDRARTDIDAAVARIVTFPAGAEDPVIQVPDPRVQVVSLMVSAPLSPDTLHRLGEQLREALLRDPDISRVEIGGLQPPEISVEVPQANLRRYNLSLPQIAGLIDQASIDLPSGEIQDSGGDILLRITEQRDRTQQFATIPVVSLADGTQVRLGDIATIREDFSTDKLEAFLDGQPAIRLNVFRVGQQTPMDVSTAVHAVIAQQRQLLPEQVQLLSWDDNSEIYADRMGLLVRNGLIGLGLVLVLLGLFLMPRLAFWVTVGMAVSFLGAFAFMPLLDVSLNMISLFAFLLALGIVVDDAIVVGEAAFSHRNRGLGSLDAAIAGVHEMAKPVTFAVTTTVIAFLPLLFVPGTSGDFFRNIPLIVIPILLLSLFESFFVLPAHIGHSRQTADNRLSRLQQRFTQALERFIAERYTPFLRLAIQWRYLTLALGLAVLLVVAAIVASERISFTFMPEIEGDKVTVSLEFPFGTPAVQTRAAIERLMTSAQEVDEELGNISQGIFAQLGRRSEENAMDAGEGVEGAHVAYVQVFLVKAGRREVGAGDFAERWREQLGELAGVRTLRFSTDVGPSSGEAIAIELAHQDRERLEEAARGLAAELEQYRGVIEIDDDVELGKRQLDLRLSPAGYAQGLMPQDLAQVRGAFFGAEPQRQQRGRHELRIFVRLPEEDRGTRHSMETLLIQLADGGEMPLEQAAIIEQSRSPRSITRTDGRRTLTVTADVQAGVITPNEVIADLEAQVLPGLLNKLPGLDYRLAGELRDQQDALQALGRGMLLALLAMYALMAIAFRSYVEPLLVMFAIPFGVVGAVIGHLLMGYNLSLISLMGLVALAGVVVNGTLVYILAVDNLRQEGRGVGDAIVAGGARRFRPILITSLTTFFGLAPMIFETSLQARFLIPMAISLGFGVLFVTLIVLVLVPAVYRIIEDARQLRKAD</sequence>
<dbReference type="Gene3D" id="3.30.70.1320">
    <property type="entry name" value="Multidrug efflux transporter AcrB pore domain like"/>
    <property type="match status" value="1"/>
</dbReference>
<dbReference type="SUPFAM" id="SSF82866">
    <property type="entry name" value="Multidrug efflux transporter AcrB transmembrane domain"/>
    <property type="match status" value="2"/>
</dbReference>
<feature type="transmembrane region" description="Helical" evidence="2">
    <location>
        <begin position="1001"/>
        <end position="1024"/>
    </location>
</feature>
<dbReference type="PRINTS" id="PR00702">
    <property type="entry name" value="ACRIFLAVINRP"/>
</dbReference>